<evidence type="ECO:0000313" key="4">
    <source>
        <dbReference type="Proteomes" id="UP000297716"/>
    </source>
</evidence>
<organism evidence="3 4">
    <name type="scientific">Xylaria hypoxylon</name>
    <dbReference type="NCBI Taxonomy" id="37992"/>
    <lineage>
        <taxon>Eukaryota</taxon>
        <taxon>Fungi</taxon>
        <taxon>Dikarya</taxon>
        <taxon>Ascomycota</taxon>
        <taxon>Pezizomycotina</taxon>
        <taxon>Sordariomycetes</taxon>
        <taxon>Xylariomycetidae</taxon>
        <taxon>Xylariales</taxon>
        <taxon>Xylariaceae</taxon>
        <taxon>Xylaria</taxon>
    </lineage>
</organism>
<accession>A0A4Z0YL23</accession>
<evidence type="ECO:0008006" key="5">
    <source>
        <dbReference type="Google" id="ProtNLM"/>
    </source>
</evidence>
<proteinExistence type="predicted"/>
<dbReference type="Proteomes" id="UP000297716">
    <property type="component" value="Unassembled WGS sequence"/>
</dbReference>
<feature type="region of interest" description="Disordered" evidence="1">
    <location>
        <begin position="445"/>
        <end position="493"/>
    </location>
</feature>
<protein>
    <recommendedName>
        <fullName evidence="5">Receptor L-domain domain-containing protein</fullName>
    </recommendedName>
</protein>
<sequence>MSALECPETVDITGQEDIKKHALSPCTGDQGFSQLVIKTDADGLGFSNFTGGFNISVAASPQLQILSFPDLAALENINIVDAPALTQISLPKLHADAETEVSGITYTFTPSISISNALRFGGFSLPALTELGDLVIRHVPRRQTTSGGLDKITTARSITSDNTLGYPGLTSVGTLRLTGYEDCGYFLPSLSSVGQFTFTNALGSRLQTSTLSVTGSFILNSSPYRRADNESTFDVPPTNPDSFDANAIDIRNLTSVGANATIDSNANAQIDISALTTVGGALSITNNTNCTIDLTKLSQAGTLSIVNNVNSTIPRLFNLDRADSIHLRGYIDTSSGPNILPSLTFVSGTVTIEPWNADFNCSKLVSQQQQGLINNLSCNGTDNGVSTSTSTSTSTSSPTPKSPSTSLSPGAWAGIGVGIGLSVIGLLGGWLFIYFRRRFAALEASRRPSSHQSSSGEILPPDTSEISPVAPHDNSSSSSSTTRREIYQADDSGAILEKDGHYVPVSHEMYVLPAELPVTHVNSRS</sequence>
<keyword evidence="4" id="KW-1185">Reference proteome</keyword>
<dbReference type="OrthoDB" id="4763830at2759"/>
<keyword evidence="2" id="KW-0812">Transmembrane</keyword>
<dbReference type="AlphaFoldDB" id="A0A4Z0YL23"/>
<evidence type="ECO:0000256" key="2">
    <source>
        <dbReference type="SAM" id="Phobius"/>
    </source>
</evidence>
<keyword evidence="2" id="KW-1133">Transmembrane helix</keyword>
<gene>
    <name evidence="3" type="ORF">E0Z10_g9428</name>
</gene>
<reference evidence="3 4" key="1">
    <citation type="submission" date="2019-03" db="EMBL/GenBank/DDBJ databases">
        <title>Draft genome sequence of Xylaria hypoxylon DSM 108379, a ubiquitous saprotrophic-parasitic fungi on hardwood.</title>
        <authorList>
            <person name="Buettner E."/>
            <person name="Leonhardt S."/>
            <person name="Gebauer A.M."/>
            <person name="Liers C."/>
            <person name="Hofrichter M."/>
            <person name="Kellner H."/>
        </authorList>
    </citation>
    <scope>NUCLEOTIDE SEQUENCE [LARGE SCALE GENOMIC DNA]</scope>
    <source>
        <strain evidence="3 4">DSM 108379</strain>
    </source>
</reference>
<feature type="transmembrane region" description="Helical" evidence="2">
    <location>
        <begin position="411"/>
        <end position="435"/>
    </location>
</feature>
<evidence type="ECO:0000313" key="3">
    <source>
        <dbReference type="EMBL" id="TGJ79343.1"/>
    </source>
</evidence>
<name>A0A4Z0YL23_9PEZI</name>
<feature type="compositionally biased region" description="Low complexity" evidence="1">
    <location>
        <begin position="386"/>
        <end position="407"/>
    </location>
</feature>
<keyword evidence="2" id="KW-0472">Membrane</keyword>
<evidence type="ECO:0000256" key="1">
    <source>
        <dbReference type="SAM" id="MobiDB-lite"/>
    </source>
</evidence>
<feature type="region of interest" description="Disordered" evidence="1">
    <location>
        <begin position="383"/>
        <end position="407"/>
    </location>
</feature>
<comment type="caution">
    <text evidence="3">The sequence shown here is derived from an EMBL/GenBank/DDBJ whole genome shotgun (WGS) entry which is preliminary data.</text>
</comment>
<dbReference type="EMBL" id="SKBN01000296">
    <property type="protein sequence ID" value="TGJ79343.1"/>
    <property type="molecule type" value="Genomic_DNA"/>
</dbReference>